<organism evidence="2">
    <name type="scientific">marine sediment metagenome</name>
    <dbReference type="NCBI Taxonomy" id="412755"/>
    <lineage>
        <taxon>unclassified sequences</taxon>
        <taxon>metagenomes</taxon>
        <taxon>ecological metagenomes</taxon>
    </lineage>
</organism>
<feature type="transmembrane region" description="Helical" evidence="1">
    <location>
        <begin position="251"/>
        <end position="276"/>
    </location>
</feature>
<keyword evidence="1" id="KW-0812">Transmembrane</keyword>
<dbReference type="AlphaFoldDB" id="A0A0F9GS44"/>
<feature type="transmembrane region" description="Helical" evidence="1">
    <location>
        <begin position="217"/>
        <end position="239"/>
    </location>
</feature>
<gene>
    <name evidence="2" type="ORF">LCGC14_2087000</name>
</gene>
<name>A0A0F9GS44_9ZZZZ</name>
<evidence type="ECO:0000313" key="2">
    <source>
        <dbReference type="EMBL" id="KKL72230.1"/>
    </source>
</evidence>
<dbReference type="PANTHER" id="PTHR37813">
    <property type="entry name" value="FELS-2 PROPHAGE PROTEIN"/>
    <property type="match status" value="1"/>
</dbReference>
<dbReference type="PANTHER" id="PTHR37813:SF1">
    <property type="entry name" value="FELS-2 PROPHAGE PROTEIN"/>
    <property type="match status" value="1"/>
</dbReference>
<proteinExistence type="predicted"/>
<sequence length="589" mass="62956">AAGIAAFKFGSDLSESLSQVGTVFGEEANKVVAASENMNDAFAQAEFLAFAGNIGDIAQGLGIAKDEADDVALSVLSLGQDLSSFKNVPIEQAVNAITNALTGERDSLKGLGIVLKDTDVKQRALEMGLWDGVEALSSVAQAQATMSLITEKSANSIGDFARTADGAANKARILKANLLDQAAAMGTKLLPIGTKLLEWLDRMVRFFSDLPGPIQNVVLVLLGLAAAVGPVLLVAAKLVKAFQVVKAAMIALNITMSLNPFVLLVAAVIALVFIIYKNWDKIVAFLKATWEWIKESVAKVGKFFTEVWEKVSGDVSRVWNTVIDFFKEIPGRIMDALATLATTVRNFIVKYHPAAILARKALELWPAVRDWLKSLPGKIVSGLAGLSTTAAEFIAKYHPVAILLRKAKEFWPTVSTWFKGLPGKLLSAIGDLSNLLVSAGKSILDGLLRGLKDSWEEVSGWVGGIGSKIRNLKGPAEVDVRLLTANGQLIMDGLLSGLQRQWPKVQSFMSTRGSDIESSFGQPNVAIAGSSAIGNGASIGMGGMADVLREQNELLRRILAKTGFFIDGRDLTDAIGEPFVHEIRARTGL</sequence>
<dbReference type="EMBL" id="LAZR01025336">
    <property type="protein sequence ID" value="KKL72230.1"/>
    <property type="molecule type" value="Genomic_DNA"/>
</dbReference>
<evidence type="ECO:0008006" key="3">
    <source>
        <dbReference type="Google" id="ProtNLM"/>
    </source>
</evidence>
<protein>
    <recommendedName>
        <fullName evidence="3">Phage tail tape measure protein domain-containing protein</fullName>
    </recommendedName>
</protein>
<feature type="non-terminal residue" evidence="2">
    <location>
        <position position="1"/>
    </location>
</feature>
<reference evidence="2" key="1">
    <citation type="journal article" date="2015" name="Nature">
        <title>Complex archaea that bridge the gap between prokaryotes and eukaryotes.</title>
        <authorList>
            <person name="Spang A."/>
            <person name="Saw J.H."/>
            <person name="Jorgensen S.L."/>
            <person name="Zaremba-Niedzwiedzka K."/>
            <person name="Martijn J."/>
            <person name="Lind A.E."/>
            <person name="van Eijk R."/>
            <person name="Schleper C."/>
            <person name="Guy L."/>
            <person name="Ettema T.J."/>
        </authorList>
    </citation>
    <scope>NUCLEOTIDE SEQUENCE</scope>
</reference>
<keyword evidence="1" id="KW-1133">Transmembrane helix</keyword>
<keyword evidence="1" id="KW-0472">Membrane</keyword>
<comment type="caution">
    <text evidence="2">The sequence shown here is derived from an EMBL/GenBank/DDBJ whole genome shotgun (WGS) entry which is preliminary data.</text>
</comment>
<accession>A0A0F9GS44</accession>
<evidence type="ECO:0000256" key="1">
    <source>
        <dbReference type="SAM" id="Phobius"/>
    </source>
</evidence>